<protein>
    <submittedName>
        <fullName evidence="6">YDG domain-containing protein</fullName>
    </submittedName>
</protein>
<accession>A0ABT6IG86</accession>
<dbReference type="InterPro" id="IPR011050">
    <property type="entry name" value="Pectin_lyase_fold/virulence"/>
</dbReference>
<evidence type="ECO:0000313" key="7">
    <source>
        <dbReference type="Proteomes" id="UP001157461"/>
    </source>
</evidence>
<evidence type="ECO:0000256" key="3">
    <source>
        <dbReference type="ARBA" id="ARBA00022729"/>
    </source>
</evidence>
<proteinExistence type="predicted"/>
<dbReference type="Pfam" id="PF13018">
    <property type="entry name" value="ESPR"/>
    <property type="match status" value="1"/>
</dbReference>
<comment type="caution">
    <text evidence="6">The sequence shown here is derived from an EMBL/GenBank/DDBJ whole genome shotgun (WGS) entry which is preliminary data.</text>
</comment>
<dbReference type="NCBIfam" id="TIGR01901">
    <property type="entry name" value="adhes_NPXG"/>
    <property type="match status" value="1"/>
</dbReference>
<organism evidence="6 7">
    <name type="scientific">Pseudomonas flavocrustae</name>
    <dbReference type="NCBI Taxonomy" id="2991719"/>
    <lineage>
        <taxon>Bacteria</taxon>
        <taxon>Pseudomonadati</taxon>
        <taxon>Pseudomonadota</taxon>
        <taxon>Gammaproteobacteria</taxon>
        <taxon>Pseudomonadales</taxon>
        <taxon>Pseudomonadaceae</taxon>
        <taxon>Pseudomonas</taxon>
    </lineage>
</organism>
<sequence length="1764" mass="171943">MRHATLNHIYRLVWSDLHQTWVAVSELTRGQGKKVTRKLSAIVVVTASMVAPLAHAGPTGGQITAGSGTINQSGSTTTINQGSQNLSLNWQSFNTSASETVNFSQPSTSAIAVNRIGDQNPTQFLGKLNANGQVYLINPNGIVFGSGAQVNVGGLVASTLDINDSAASGNARTFSGTGAGSVVNKGTINTANGGYVAFVGKQVQNQGTITAPGGAAALAAGSDVTLSFTGDKLVNLQINKSTVDTLAENGGLVQADGGAVWMSAGARDTVLASVVNNTGIVQARSVQNVNGTIVLEAGSAGTTTNDGTLDVAGVAAGQHGGSAKVLGGTVNLTANSRIDASGDTGGGSALIGGNFKGLGSEQRATNTTVAAGSRIEADARSSGNGGQVAVWSDGATRFDGHISARGGRASGNGGSVETSGKHLTIGSNASVATLAPNGQTGDWLLDPNDFTIYSDGYSTGDMKDTDVTAALQSSNVTIKTGATTTCTGGLSCTGHSGNGDIILAEGALIGGSNWTSGTTLTLSAYRNIELLRLANLDAGSATGSMVLRSDNTGTGTGTVLLNNESNIFGNSTGKVQIYYNPSSYTSPTNYAGLTDVNGDPLIRMPDASKLSTYMYVNLAAVIGNKTYDGSTAASISSATVRGGVPSDVTVDTSGATATFADKNVGTGKAVTVSGITLSGSGASKYALNGLDSSTATISKRDLSLSGISANNKTYDGTTNATISGSAMVSALGSDVVSVSGSGTGSSFADKNAGTGKAVTVSGYTLTGADAGNYNLVQPTGLTADIAKANLSVTGVSAANKTYDGTTAATVVGTATVNAFGSDAVAVSGGASASFGDKNAGANKSVTVSGYTLSGADAGNYNLVQPSGLTATIGKASLVLGGVSVSNKVYDGTTAATLSGTGSVSAIDGDVVSVQGSGSAVFADKNAGANKAVNVSGYSLSGADAGNYNLVQPSGLTGTISKADLLLSGLGISNKVYDGTTSATLTGVGSVSAIGSDVVALAGSGSANFVDKNAGSGKAATVSGFTLTGADAGNYNLVRPTGLTANISKANLSVTGVVAANKTYDGTTAANVVGTATVNAFGSDAVAVSGSGSASFGDKNAGAGKAVTVSGYTLSGTDAGNYNLVQPSGLSATIGKASLVLGGVSVSDKVYDGTTAATLSGTGSVSAFGGDAVSVTGSGSASFADKNAGANKAVNVSGYNLSGADAGNYNLVQPSGLTGTISKADLLLSGLGISNKVYDGTTAATLTGTGSVTAIGSDVVSLAGSGSANFADKNAGSGKAATVSGFTLTGADAGNYNLVQPSGLSADVIKADLSVTGVAAANKTYDGTTAANVVGTATVSAFGSDAVAVSGSGSASFGDKNAGAGKAVTVSGYTLSGADAGNYNLAQPSGLTASISKASLVLAGLGVSDKVYDRTTAATLSGTGSVSAFGGDVVSVVGSGSARFADKNAGANKAVNVSGYSLTGADAGNYNLVQPSGLTATISKAELLLTGLGVSNKVYDGTTVATLSGTGSVSASGNDIVSVAGSGSASFADKNVGNGKAVTVGGYALGGADADNYRLILPSSFTANITPASLTLSGITASDKAFDGTQTASIDTGNAVFTGLLSGDAVGLVSSGAFADAAVGNGKLVTLSNGLNGRDSANYTLTGQTTTLASITAVPAGPAAATPAATLVTTGSLQTTQNAVAQVQSAVLPVQATAQPRALSLSSTLEVRDLQQDNVASNERNGNSGNTAFVNASIGFGTQAPRLSIQNGGVQLPPVAVSVSQ</sequence>
<keyword evidence="3" id="KW-0732">Signal</keyword>
<dbReference type="InterPro" id="IPR050909">
    <property type="entry name" value="Bact_Autotransporter_VF"/>
</dbReference>
<feature type="region of interest" description="Disordered" evidence="4">
    <location>
        <begin position="402"/>
        <end position="421"/>
    </location>
</feature>
<evidence type="ECO:0000313" key="6">
    <source>
        <dbReference type="EMBL" id="MDH4763346.1"/>
    </source>
</evidence>
<dbReference type="EMBL" id="JAPDIQ010000004">
    <property type="protein sequence ID" value="MDH4763346.1"/>
    <property type="molecule type" value="Genomic_DNA"/>
</dbReference>
<keyword evidence="2" id="KW-0964">Secreted</keyword>
<dbReference type="Pfam" id="PF18657">
    <property type="entry name" value="YDG"/>
    <property type="match status" value="12"/>
</dbReference>
<keyword evidence="7" id="KW-1185">Reference proteome</keyword>
<evidence type="ECO:0000259" key="5">
    <source>
        <dbReference type="SMART" id="SM00912"/>
    </source>
</evidence>
<dbReference type="RefSeq" id="WP_280307800.1">
    <property type="nucleotide sequence ID" value="NZ_JAPDIQ010000004.1"/>
</dbReference>
<dbReference type="SMART" id="SM00912">
    <property type="entry name" value="Haemagg_act"/>
    <property type="match status" value="1"/>
</dbReference>
<dbReference type="SUPFAM" id="SSF51126">
    <property type="entry name" value="Pectin lyase-like"/>
    <property type="match status" value="1"/>
</dbReference>
<dbReference type="Proteomes" id="UP001157461">
    <property type="component" value="Unassembled WGS sequence"/>
</dbReference>
<comment type="subcellular location">
    <subcellularLocation>
        <location evidence="1">Secreted</location>
    </subcellularLocation>
</comment>
<feature type="domain" description="Filamentous haemagglutinin FhaB/tRNA nuclease CdiA-like TPS" evidence="5">
    <location>
        <begin position="54"/>
        <end position="166"/>
    </location>
</feature>
<dbReference type="PANTHER" id="PTHR12338">
    <property type="entry name" value="AUTOTRANSPORTER"/>
    <property type="match status" value="1"/>
</dbReference>
<reference evidence="6 7" key="1">
    <citation type="submission" date="2022-10" db="EMBL/GenBank/DDBJ databases">
        <title>A novel Pseudomonas species, isolated from Passiflora incarnata leaves.</title>
        <authorList>
            <person name="Cueva-Yesquen L.G."/>
            <person name="Fantinatti-Garboggini F."/>
        </authorList>
    </citation>
    <scope>NUCLEOTIDE SEQUENCE [LARGE SCALE GENOMIC DNA]</scope>
    <source>
        <strain evidence="6 7">CBMAI 2609</strain>
    </source>
</reference>
<name>A0ABT6IG86_9PSED</name>
<evidence type="ECO:0000256" key="4">
    <source>
        <dbReference type="SAM" id="MobiDB-lite"/>
    </source>
</evidence>
<gene>
    <name evidence="6" type="ORF">OMP44_10590</name>
</gene>
<dbReference type="InterPro" id="IPR012334">
    <property type="entry name" value="Pectin_lyas_fold"/>
</dbReference>
<dbReference type="InterPro" id="IPR041248">
    <property type="entry name" value="YDG"/>
</dbReference>
<evidence type="ECO:0000256" key="1">
    <source>
        <dbReference type="ARBA" id="ARBA00004613"/>
    </source>
</evidence>
<dbReference type="PANTHER" id="PTHR12338:SF8">
    <property type="entry name" value="HEME_HEMOPEXIN-BINDING PROTEIN"/>
    <property type="match status" value="1"/>
</dbReference>
<dbReference type="Pfam" id="PF05860">
    <property type="entry name" value="TPS"/>
    <property type="match status" value="1"/>
</dbReference>
<evidence type="ECO:0000256" key="2">
    <source>
        <dbReference type="ARBA" id="ARBA00022525"/>
    </source>
</evidence>
<dbReference type="InterPro" id="IPR024973">
    <property type="entry name" value="ESPR"/>
</dbReference>
<dbReference type="InterPro" id="IPR008638">
    <property type="entry name" value="FhaB/CdiA-like_TPS"/>
</dbReference>
<dbReference type="Gene3D" id="2.160.20.10">
    <property type="entry name" value="Single-stranded right-handed beta-helix, Pectin lyase-like"/>
    <property type="match status" value="1"/>
</dbReference>